<dbReference type="EMBL" id="JAESWA010000020">
    <property type="protein sequence ID" value="MBL4931525.1"/>
    <property type="molecule type" value="Genomic_DNA"/>
</dbReference>
<dbReference type="InterPro" id="IPR012340">
    <property type="entry name" value="NA-bd_OB-fold"/>
</dbReference>
<dbReference type="HAMAP" id="MF_00984">
    <property type="entry name" value="SSB"/>
    <property type="match status" value="1"/>
</dbReference>
<keyword evidence="5" id="KW-1185">Reference proteome</keyword>
<dbReference type="Proteomes" id="UP000623681">
    <property type="component" value="Unassembled WGS sequence"/>
</dbReference>
<sequence>MNKIVLMGKIIKDPELRVLEESEKMVTKFIIAVERNFKGSDGTRKSDLIPVVMWGRKAEVLCEYGKKGTLLSLSGRLRTGSYEDRDGNKKYIAEVIAEDFKFIQNKPIPEKEYADDKK</sequence>
<evidence type="ECO:0000313" key="5">
    <source>
        <dbReference type="Proteomes" id="UP000623681"/>
    </source>
</evidence>
<dbReference type="PANTHER" id="PTHR10302">
    <property type="entry name" value="SINGLE-STRANDED DNA-BINDING PROTEIN"/>
    <property type="match status" value="1"/>
</dbReference>
<dbReference type="SUPFAM" id="SSF50249">
    <property type="entry name" value="Nucleic acid-binding proteins"/>
    <property type="match status" value="1"/>
</dbReference>
<accession>A0A937FEQ0</accession>
<gene>
    <name evidence="4" type="ORF">JK634_06890</name>
</gene>
<dbReference type="InterPro" id="IPR000424">
    <property type="entry name" value="Primosome_PriB/ssb"/>
</dbReference>
<evidence type="ECO:0000313" key="4">
    <source>
        <dbReference type="EMBL" id="MBL4931525.1"/>
    </source>
</evidence>
<dbReference type="Pfam" id="PF00436">
    <property type="entry name" value="SSB"/>
    <property type="match status" value="1"/>
</dbReference>
<dbReference type="NCBIfam" id="TIGR00621">
    <property type="entry name" value="ssb"/>
    <property type="match status" value="1"/>
</dbReference>
<evidence type="ECO:0000256" key="3">
    <source>
        <dbReference type="PIRNR" id="PIRNR002070"/>
    </source>
</evidence>
<dbReference type="GO" id="GO:0009295">
    <property type="term" value="C:nucleoid"/>
    <property type="evidence" value="ECO:0007669"/>
    <property type="project" value="TreeGrafter"/>
</dbReference>
<proteinExistence type="inferred from homology"/>
<evidence type="ECO:0000256" key="1">
    <source>
        <dbReference type="ARBA" id="ARBA00023125"/>
    </source>
</evidence>
<dbReference type="RefSeq" id="WP_202766910.1">
    <property type="nucleotide sequence ID" value="NZ_JAESWA010000020.1"/>
</dbReference>
<dbReference type="InterPro" id="IPR011344">
    <property type="entry name" value="ssDNA-bd"/>
</dbReference>
<name>A0A937FEQ0_9CLOT</name>
<keyword evidence="1 2" id="KW-0238">DNA-binding</keyword>
<dbReference type="PROSITE" id="PS50935">
    <property type="entry name" value="SSB"/>
    <property type="match status" value="1"/>
</dbReference>
<dbReference type="GO" id="GO:0003697">
    <property type="term" value="F:single-stranded DNA binding"/>
    <property type="evidence" value="ECO:0007669"/>
    <property type="project" value="UniProtKB-UniRule"/>
</dbReference>
<dbReference type="Gene3D" id="2.40.50.140">
    <property type="entry name" value="Nucleic acid-binding proteins"/>
    <property type="match status" value="1"/>
</dbReference>
<dbReference type="PANTHER" id="PTHR10302:SF27">
    <property type="entry name" value="SINGLE-STRANDED DNA-BINDING PROTEIN"/>
    <property type="match status" value="1"/>
</dbReference>
<dbReference type="AlphaFoldDB" id="A0A937FEQ0"/>
<comment type="subunit">
    <text evidence="2">Homotetramer.</text>
</comment>
<dbReference type="PIRSF" id="PIRSF002070">
    <property type="entry name" value="SSB"/>
    <property type="match status" value="1"/>
</dbReference>
<organism evidence="4 5">
    <name type="scientific">Clostridium paridis</name>
    <dbReference type="NCBI Taxonomy" id="2803863"/>
    <lineage>
        <taxon>Bacteria</taxon>
        <taxon>Bacillati</taxon>
        <taxon>Bacillota</taxon>
        <taxon>Clostridia</taxon>
        <taxon>Eubacteriales</taxon>
        <taxon>Clostridiaceae</taxon>
        <taxon>Clostridium</taxon>
    </lineage>
</organism>
<dbReference type="GO" id="GO:0006260">
    <property type="term" value="P:DNA replication"/>
    <property type="evidence" value="ECO:0007669"/>
    <property type="project" value="InterPro"/>
</dbReference>
<dbReference type="CDD" id="cd04496">
    <property type="entry name" value="SSB_OBF"/>
    <property type="match status" value="1"/>
</dbReference>
<comment type="caution">
    <text evidence="4">The sequence shown here is derived from an EMBL/GenBank/DDBJ whole genome shotgun (WGS) entry which is preliminary data.</text>
</comment>
<comment type="caution">
    <text evidence="2">Lacks conserved residue(s) required for the propagation of feature annotation.</text>
</comment>
<evidence type="ECO:0000256" key="2">
    <source>
        <dbReference type="HAMAP-Rule" id="MF_00984"/>
    </source>
</evidence>
<reference evidence="4" key="1">
    <citation type="submission" date="2021-01" db="EMBL/GenBank/DDBJ databases">
        <title>Genome public.</title>
        <authorList>
            <person name="Liu C."/>
            <person name="Sun Q."/>
        </authorList>
    </citation>
    <scope>NUCLEOTIDE SEQUENCE</scope>
    <source>
        <strain evidence="4">YIM B02565</strain>
    </source>
</reference>
<protein>
    <recommendedName>
        <fullName evidence="2 3">Single-stranded DNA-binding protein</fullName>
        <shortName evidence="2">SSB</shortName>
    </recommendedName>
</protein>